<dbReference type="GeneID" id="97265472"/>
<dbReference type="EMBL" id="CDOL01000240">
    <property type="protein sequence ID" value="CEN53642.1"/>
    <property type="molecule type" value="Genomic_DNA"/>
</dbReference>
<dbReference type="InterPro" id="IPR036259">
    <property type="entry name" value="MFS_trans_sf"/>
</dbReference>
<feature type="transmembrane region" description="Helical" evidence="6">
    <location>
        <begin position="388"/>
        <end position="405"/>
    </location>
</feature>
<dbReference type="PANTHER" id="PTHR43702">
    <property type="entry name" value="L-FUCOSE-PROTON SYMPORTER"/>
    <property type="match status" value="1"/>
</dbReference>
<dbReference type="InterPro" id="IPR050375">
    <property type="entry name" value="MFS_TsgA-like"/>
</dbReference>
<dbReference type="Pfam" id="PF07690">
    <property type="entry name" value="MFS_1"/>
    <property type="match status" value="1"/>
</dbReference>
<feature type="transmembrane region" description="Helical" evidence="6">
    <location>
        <begin position="12"/>
        <end position="35"/>
    </location>
</feature>
<evidence type="ECO:0000313" key="8">
    <source>
        <dbReference type="EMBL" id="CEN53642.1"/>
    </source>
</evidence>
<dbReference type="SUPFAM" id="SSF103473">
    <property type="entry name" value="MFS general substrate transporter"/>
    <property type="match status" value="1"/>
</dbReference>
<evidence type="ECO:0000256" key="1">
    <source>
        <dbReference type="ARBA" id="ARBA00004429"/>
    </source>
</evidence>
<keyword evidence="4 6" id="KW-1133">Transmembrane helix</keyword>
<dbReference type="RefSeq" id="WP_197063219.1">
    <property type="nucleotide sequence ID" value="NZ_CDOH01000057.1"/>
</dbReference>
<dbReference type="STRING" id="1848903.CCAND38_200019"/>
<name>A0A0B7IU78_9FLAO</name>
<gene>
    <name evidence="7" type="ORF">CCAND38_200019</name>
    <name evidence="8" type="ORF">CCAND93_500010</name>
</gene>
<evidence type="ECO:0000256" key="2">
    <source>
        <dbReference type="ARBA" id="ARBA00022475"/>
    </source>
</evidence>
<feature type="transmembrane region" description="Helical" evidence="6">
    <location>
        <begin position="101"/>
        <end position="118"/>
    </location>
</feature>
<feature type="transmembrane region" description="Helical" evidence="6">
    <location>
        <begin position="226"/>
        <end position="250"/>
    </location>
</feature>
<evidence type="ECO:0000256" key="6">
    <source>
        <dbReference type="SAM" id="Phobius"/>
    </source>
</evidence>
<evidence type="ECO:0000256" key="3">
    <source>
        <dbReference type="ARBA" id="ARBA00022692"/>
    </source>
</evidence>
<feature type="transmembrane region" description="Helical" evidence="6">
    <location>
        <begin position="359"/>
        <end position="376"/>
    </location>
</feature>
<dbReference type="Proteomes" id="UP000045051">
    <property type="component" value="Unassembled WGS sequence"/>
</dbReference>
<dbReference type="GO" id="GO:0022857">
    <property type="term" value="F:transmembrane transporter activity"/>
    <property type="evidence" value="ECO:0007669"/>
    <property type="project" value="InterPro"/>
</dbReference>
<dbReference type="AlphaFoldDB" id="A0A0B7IU78"/>
<feature type="transmembrane region" description="Helical" evidence="6">
    <location>
        <begin position="324"/>
        <end position="347"/>
    </location>
</feature>
<protein>
    <submittedName>
        <fullName evidence="8">Glucose/galactose transporter</fullName>
    </submittedName>
</protein>
<keyword evidence="3 6" id="KW-0812">Transmembrane</keyword>
<proteinExistence type="predicted"/>
<evidence type="ECO:0000313" key="10">
    <source>
        <dbReference type="Proteomes" id="UP000045051"/>
    </source>
</evidence>
<evidence type="ECO:0000313" key="7">
    <source>
        <dbReference type="EMBL" id="CEN44881.1"/>
    </source>
</evidence>
<feature type="transmembrane region" description="Helical" evidence="6">
    <location>
        <begin position="262"/>
        <end position="282"/>
    </location>
</feature>
<feature type="transmembrane region" description="Helical" evidence="6">
    <location>
        <begin position="77"/>
        <end position="95"/>
    </location>
</feature>
<feature type="transmembrane region" description="Helical" evidence="6">
    <location>
        <begin position="47"/>
        <end position="65"/>
    </location>
</feature>
<dbReference type="GO" id="GO:0005886">
    <property type="term" value="C:plasma membrane"/>
    <property type="evidence" value="ECO:0007669"/>
    <property type="project" value="UniProtKB-SubCell"/>
</dbReference>
<organism evidence="8 9">
    <name type="scientific">Capnocytophaga canis</name>
    <dbReference type="NCBI Taxonomy" id="1848903"/>
    <lineage>
        <taxon>Bacteria</taxon>
        <taxon>Pseudomonadati</taxon>
        <taxon>Bacteroidota</taxon>
        <taxon>Flavobacteriia</taxon>
        <taxon>Flavobacteriales</taxon>
        <taxon>Flavobacteriaceae</taxon>
        <taxon>Capnocytophaga</taxon>
    </lineage>
</organism>
<keyword evidence="2" id="KW-1003">Cell membrane</keyword>
<evidence type="ECO:0000313" key="9">
    <source>
        <dbReference type="Proteomes" id="UP000038200"/>
    </source>
</evidence>
<evidence type="ECO:0000256" key="4">
    <source>
        <dbReference type="ARBA" id="ARBA00022989"/>
    </source>
</evidence>
<dbReference type="Gene3D" id="1.20.1250.20">
    <property type="entry name" value="MFS general substrate transporter like domains"/>
    <property type="match status" value="2"/>
</dbReference>
<accession>A0A0B7IU78</accession>
<sequence>MQTNSSTKSFLVPLAFIGLMFFSIGFALGINGILIPVLKKITPEGQGYLIVAATFIPFLIFGYPASILIKKIGYKKTMAFSFFLFALAFVLFIPSAKIESFMLFLIASFVSGTANAFLQASVNPYTTILGPIESAAKRISIMGICNKLAWPIPALFLVWIIGKEVDKIAIADLNTPFYILIAVFLFLGILSFFAPLPEVKAQGEEETVDTTQIRDNGKNSVFDFPYLLLGVLALFFYVGVETVALSSLIDFAKSLSIENAEIYAWISPIGMVIGYISGVILIPKYISQSTALKICSLIAIIGSILVCITPTDIFFSFFGLQLNLTVSLIILIAIGCSLMWPAIWPLAMDGLGNFTKTGASLLTMAIAGGAVIPYVFGWLKDSYGMQNAYWICLPCFLFILYYGMAGHKIGKNKL</sequence>
<feature type="transmembrane region" description="Helical" evidence="6">
    <location>
        <begin position="177"/>
        <end position="196"/>
    </location>
</feature>
<evidence type="ECO:0000256" key="5">
    <source>
        <dbReference type="ARBA" id="ARBA00023136"/>
    </source>
</evidence>
<dbReference type="EMBL" id="CDOI01000113">
    <property type="protein sequence ID" value="CEN44881.1"/>
    <property type="molecule type" value="Genomic_DNA"/>
</dbReference>
<keyword evidence="5 6" id="KW-0472">Membrane</keyword>
<reference evidence="9 10" key="1">
    <citation type="submission" date="2015-01" db="EMBL/GenBank/DDBJ databases">
        <authorList>
            <person name="MANFREDI Pablo"/>
        </authorList>
    </citation>
    <scope>NUCLEOTIDE SEQUENCE [LARGE SCALE GENOMIC DNA]</scope>
    <source>
        <strain evidence="7 10">CcD38</strain>
        <strain evidence="8 9">CcD93</strain>
    </source>
</reference>
<dbReference type="PANTHER" id="PTHR43702:SF12">
    <property type="entry name" value="N-ACETYL GLUCOSAMINE TRANSPORTER NAGP"/>
    <property type="match status" value="1"/>
</dbReference>
<dbReference type="Proteomes" id="UP000038200">
    <property type="component" value="Unassembled WGS sequence"/>
</dbReference>
<feature type="transmembrane region" description="Helical" evidence="6">
    <location>
        <begin position="294"/>
        <end position="318"/>
    </location>
</feature>
<keyword evidence="10" id="KW-1185">Reference proteome</keyword>
<comment type="subcellular location">
    <subcellularLocation>
        <location evidence="1">Cell inner membrane</location>
        <topology evidence="1">Multi-pass membrane protein</topology>
    </subcellularLocation>
</comment>
<feature type="transmembrane region" description="Helical" evidence="6">
    <location>
        <begin position="139"/>
        <end position="162"/>
    </location>
</feature>
<dbReference type="InterPro" id="IPR011701">
    <property type="entry name" value="MFS"/>
</dbReference>